<evidence type="ECO:0000313" key="1">
    <source>
        <dbReference type="EMBL" id="CAN62269.1"/>
    </source>
</evidence>
<proteinExistence type="predicted"/>
<dbReference type="AlphaFoldDB" id="A5CB10"/>
<gene>
    <name evidence="1" type="ORF">VITISV_011328</name>
    <name evidence="2" type="ORF">VitviT2T_020321</name>
</gene>
<sequence>MRRRRVEERGEATSVCVVGRRWDLCGCRRPSKGSLLVSWQECVDGWWRRGGKLPVCVLWAAGGTCVGVAGRQRDLSWTLGVAAGTRRQRAEEEGLEFGGSSGAAWRFSFC</sequence>
<reference evidence="1" key="1">
    <citation type="journal article" date="2007" name="PLoS ONE">
        <title>The first genome sequence of an elite grapevine cultivar (Pinot noir Vitis vinifera L.): coping with a highly heterozygous genome.</title>
        <authorList>
            <person name="Velasco R."/>
            <person name="Zharkikh A."/>
            <person name="Troggio M."/>
            <person name="Cartwright D.A."/>
            <person name="Cestaro A."/>
            <person name="Pruss D."/>
            <person name="Pindo M."/>
            <person name="FitzGerald L.M."/>
            <person name="Vezzulli S."/>
            <person name="Reid J."/>
            <person name="Malacarne G."/>
            <person name="Iliev D."/>
            <person name="Coppola G."/>
            <person name="Wardell B."/>
            <person name="Micheletti D."/>
            <person name="Macalma T."/>
            <person name="Facci M."/>
            <person name="Mitchell J.T."/>
            <person name="Perazzolli M."/>
            <person name="Eldredge G."/>
            <person name="Gatto P."/>
            <person name="Oyzerski R."/>
            <person name="Moretto M."/>
            <person name="Gutin N."/>
            <person name="Stefanini M."/>
            <person name="Chen Y."/>
            <person name="Segala C."/>
            <person name="Davenport C."/>
            <person name="Dematte L."/>
            <person name="Mraz A."/>
            <person name="Battilana J."/>
            <person name="Stormo K."/>
            <person name="Costa F."/>
            <person name="Tao Q."/>
            <person name="Si-Ammour A."/>
            <person name="Harkins T."/>
            <person name="Lackey A."/>
            <person name="Perbost C."/>
            <person name="Taillon B."/>
            <person name="Stella A."/>
            <person name="Solovyev V."/>
            <person name="Fawcett J.A."/>
            <person name="Sterck L."/>
            <person name="Vandepoele K."/>
            <person name="Grando S.M."/>
            <person name="Toppo S."/>
            <person name="Moser C."/>
            <person name="Lanchbury J."/>
            <person name="Bogden R."/>
            <person name="Skolnick M."/>
            <person name="Sgaramella V."/>
            <person name="Bhatnagar S.K."/>
            <person name="Fontana P."/>
            <person name="Gutin A."/>
            <person name="Van de Peer Y."/>
            <person name="Salamini F."/>
            <person name="Viola R."/>
        </authorList>
    </citation>
    <scope>NUCLEOTIDE SEQUENCE</scope>
</reference>
<protein>
    <submittedName>
        <fullName evidence="1">Uncharacterized protein</fullName>
    </submittedName>
</protein>
<evidence type="ECO:0000313" key="2">
    <source>
        <dbReference type="EMBL" id="WKA02092.1"/>
    </source>
</evidence>
<dbReference type="EMBL" id="AM488658">
    <property type="protein sequence ID" value="CAN62269.1"/>
    <property type="molecule type" value="Genomic_DNA"/>
</dbReference>
<evidence type="ECO:0000313" key="3">
    <source>
        <dbReference type="Proteomes" id="UP001227230"/>
    </source>
</evidence>
<dbReference type="EMBL" id="CP126660">
    <property type="protein sequence ID" value="WKA02092.1"/>
    <property type="molecule type" value="Genomic_DNA"/>
</dbReference>
<keyword evidence="3" id="KW-1185">Reference proteome</keyword>
<accession>A5CB10</accession>
<name>A5CB10_VITVI</name>
<reference evidence="2 3" key="2">
    <citation type="journal article" date="2023" name="Hortic Res">
        <title>The complete reference genome for grapevine (Vitis vinifera L.) genetics and breeding.</title>
        <authorList>
            <person name="Shi X."/>
            <person name="Cao S."/>
            <person name="Wang X."/>
            <person name="Huang S."/>
            <person name="Wang Y."/>
            <person name="Liu Z."/>
            <person name="Liu W."/>
            <person name="Leng X."/>
            <person name="Peng Y."/>
            <person name="Wang N."/>
            <person name="Wang Y."/>
            <person name="Ma Z."/>
            <person name="Xu X."/>
            <person name="Zhang F."/>
            <person name="Xue H."/>
            <person name="Zhong H."/>
            <person name="Wang Y."/>
            <person name="Zhang K."/>
            <person name="Velt A."/>
            <person name="Avia K."/>
            <person name="Holtgrawe D."/>
            <person name="Grimplet J."/>
            <person name="Matus J.T."/>
            <person name="Ware D."/>
            <person name="Wu X."/>
            <person name="Wang H."/>
            <person name="Liu C."/>
            <person name="Fang Y."/>
            <person name="Rustenholz C."/>
            <person name="Cheng Z."/>
            <person name="Xiao H."/>
            <person name="Zhou Y."/>
        </authorList>
    </citation>
    <scope>NUCLEOTIDE SEQUENCE [LARGE SCALE GENOMIC DNA]</scope>
    <source>
        <strain evidence="3">cv. Pinot noir / PN40024</strain>
        <tissue evidence="2">Leaf</tissue>
    </source>
</reference>
<dbReference type="Gramene" id="Vitis13g01766.t01">
    <property type="protein sequence ID" value="Vitis13g01766.t01.CDS"/>
    <property type="gene ID" value="Vitis13g01766"/>
</dbReference>
<dbReference type="Proteomes" id="UP001227230">
    <property type="component" value="Chromosome 13"/>
</dbReference>
<organism evidence="1">
    <name type="scientific">Vitis vinifera</name>
    <name type="common">Grape</name>
    <dbReference type="NCBI Taxonomy" id="29760"/>
    <lineage>
        <taxon>Eukaryota</taxon>
        <taxon>Viridiplantae</taxon>
        <taxon>Streptophyta</taxon>
        <taxon>Embryophyta</taxon>
        <taxon>Tracheophyta</taxon>
        <taxon>Spermatophyta</taxon>
        <taxon>Magnoliopsida</taxon>
        <taxon>eudicotyledons</taxon>
        <taxon>Gunneridae</taxon>
        <taxon>Pentapetalae</taxon>
        <taxon>rosids</taxon>
        <taxon>Vitales</taxon>
        <taxon>Vitaceae</taxon>
        <taxon>Viteae</taxon>
        <taxon>Vitis</taxon>
    </lineage>
</organism>